<reference evidence="2" key="1">
    <citation type="journal article" date="2019" name="bioRxiv">
        <title>The Genome of the Zebra Mussel, Dreissena polymorpha: A Resource for Invasive Species Research.</title>
        <authorList>
            <person name="McCartney M.A."/>
            <person name="Auch B."/>
            <person name="Kono T."/>
            <person name="Mallez S."/>
            <person name="Zhang Y."/>
            <person name="Obille A."/>
            <person name="Becker A."/>
            <person name="Abrahante J.E."/>
            <person name="Garbe J."/>
            <person name="Badalamenti J.P."/>
            <person name="Herman A."/>
            <person name="Mangelson H."/>
            <person name="Liachko I."/>
            <person name="Sullivan S."/>
            <person name="Sone E.D."/>
            <person name="Koren S."/>
            <person name="Silverstein K.A.T."/>
            <person name="Beckman K.B."/>
            <person name="Gohl D.M."/>
        </authorList>
    </citation>
    <scope>NUCLEOTIDE SEQUENCE</scope>
    <source>
        <strain evidence="2">Duluth1</strain>
        <tissue evidence="2">Whole animal</tissue>
    </source>
</reference>
<sequence>MLSLQICVVLILQSCHSQPVTPMCSAHGRTFHPGDVWVDANACDVCQCTEYGEQCNAGFLGTTCPFNSTVASPGDPACVYGYTSHLVGDVISALDGCNKCLCTELGLQCTAKACGPNGFAKPSSEPLYGECEYEGGWYMHETQWRASDGCNTCYCYTVGNYRGGHVCTTNKCACHGSAIIAG</sequence>
<gene>
    <name evidence="2" type="ORF">DPMN_060082</name>
</gene>
<keyword evidence="1" id="KW-0732">Signal</keyword>
<accession>A0A9D4C5B4</accession>
<dbReference type="Proteomes" id="UP000828390">
    <property type="component" value="Unassembled WGS sequence"/>
</dbReference>
<feature type="chain" id="PRO_5038757639" description="VWFC domain-containing protein" evidence="1">
    <location>
        <begin position="18"/>
        <end position="182"/>
    </location>
</feature>
<organism evidence="2 3">
    <name type="scientific">Dreissena polymorpha</name>
    <name type="common">Zebra mussel</name>
    <name type="synonym">Mytilus polymorpha</name>
    <dbReference type="NCBI Taxonomy" id="45954"/>
    <lineage>
        <taxon>Eukaryota</taxon>
        <taxon>Metazoa</taxon>
        <taxon>Spiralia</taxon>
        <taxon>Lophotrochozoa</taxon>
        <taxon>Mollusca</taxon>
        <taxon>Bivalvia</taxon>
        <taxon>Autobranchia</taxon>
        <taxon>Heteroconchia</taxon>
        <taxon>Euheterodonta</taxon>
        <taxon>Imparidentia</taxon>
        <taxon>Neoheterodontei</taxon>
        <taxon>Myida</taxon>
        <taxon>Dreissenoidea</taxon>
        <taxon>Dreissenidae</taxon>
        <taxon>Dreissena</taxon>
    </lineage>
</organism>
<comment type="caution">
    <text evidence="2">The sequence shown here is derived from an EMBL/GenBank/DDBJ whole genome shotgun (WGS) entry which is preliminary data.</text>
</comment>
<evidence type="ECO:0000313" key="2">
    <source>
        <dbReference type="EMBL" id="KAH3717299.1"/>
    </source>
</evidence>
<keyword evidence="3" id="KW-1185">Reference proteome</keyword>
<name>A0A9D4C5B4_DREPO</name>
<protein>
    <recommendedName>
        <fullName evidence="4">VWFC domain-containing protein</fullName>
    </recommendedName>
</protein>
<dbReference type="EMBL" id="JAIWYP010000013">
    <property type="protein sequence ID" value="KAH3717299.1"/>
    <property type="molecule type" value="Genomic_DNA"/>
</dbReference>
<evidence type="ECO:0000313" key="3">
    <source>
        <dbReference type="Proteomes" id="UP000828390"/>
    </source>
</evidence>
<evidence type="ECO:0008006" key="4">
    <source>
        <dbReference type="Google" id="ProtNLM"/>
    </source>
</evidence>
<reference evidence="2" key="2">
    <citation type="submission" date="2020-11" db="EMBL/GenBank/DDBJ databases">
        <authorList>
            <person name="McCartney M.A."/>
            <person name="Auch B."/>
            <person name="Kono T."/>
            <person name="Mallez S."/>
            <person name="Becker A."/>
            <person name="Gohl D.M."/>
            <person name="Silverstein K.A.T."/>
            <person name="Koren S."/>
            <person name="Bechman K.B."/>
            <person name="Herman A."/>
            <person name="Abrahante J.E."/>
            <person name="Garbe J."/>
        </authorList>
    </citation>
    <scope>NUCLEOTIDE SEQUENCE</scope>
    <source>
        <strain evidence="2">Duluth1</strain>
        <tissue evidence="2">Whole animal</tissue>
    </source>
</reference>
<dbReference type="AlphaFoldDB" id="A0A9D4C5B4"/>
<evidence type="ECO:0000256" key="1">
    <source>
        <dbReference type="SAM" id="SignalP"/>
    </source>
</evidence>
<dbReference type="OrthoDB" id="6132182at2759"/>
<proteinExistence type="predicted"/>
<feature type="signal peptide" evidence="1">
    <location>
        <begin position="1"/>
        <end position="17"/>
    </location>
</feature>